<dbReference type="AlphaFoldDB" id="A0A6C2YP21"/>
<organism evidence="7">
    <name type="scientific">Tuwongella immobilis</name>
    <dbReference type="NCBI Taxonomy" id="692036"/>
    <lineage>
        <taxon>Bacteria</taxon>
        <taxon>Pseudomonadati</taxon>
        <taxon>Planctomycetota</taxon>
        <taxon>Planctomycetia</taxon>
        <taxon>Gemmatales</taxon>
        <taxon>Gemmataceae</taxon>
        <taxon>Tuwongella</taxon>
    </lineage>
</organism>
<dbReference type="InterPro" id="IPR011760">
    <property type="entry name" value="PsdUridine_synth_TruD_insert"/>
</dbReference>
<protein>
    <recommendedName>
        <fullName evidence="4">tRNA pseudouridine synthase D</fullName>
        <ecNumber evidence="4">5.4.99.27</ecNumber>
    </recommendedName>
    <alternativeName>
        <fullName evidence="4">tRNA pseudouridine(13) synthase</fullName>
    </alternativeName>
    <alternativeName>
        <fullName evidence="4">tRNA pseudouridylate synthase D</fullName>
    </alternativeName>
    <alternativeName>
        <fullName evidence="4">tRNA-uridine isomerase D</fullName>
    </alternativeName>
</protein>
<dbReference type="InterPro" id="IPR001656">
    <property type="entry name" value="PsdUridine_synth_TruD"/>
</dbReference>
<evidence type="ECO:0000256" key="5">
    <source>
        <dbReference type="SAM" id="MobiDB-lite"/>
    </source>
</evidence>
<sequence length="383" mass="42954">MLPFSLNPPYLTASMPGIGGRIKVEPDDFIVEEIPAYLPSGSGDFLYLWVEKRDLGAEYFQRQIAQRLGIPNGEVGMAGLKDRRAVTRQWISVPATAESHLSALDGDGIRVLQVDRHSNKLRAGHLHGNRFQIRIRDCSPETPQLLPPILEQLTRDGMPNFYGSQRFGNGGETARIGMQLLRNERTDRPVRSPFLRKLFLSAAQSLLFNAIVARRIEDARFRTVLAGDVMMKLPTGGMFTAEDLPTEQERMDRRETVPAAAIFGKKTFPSKGEAQQRELAILQEAGIRMDQFRGFGKLMSGTRRPILVYPESFELLQVGEIVEFRVTLPAGSYATILLREWMKNDQADLDERVFSPASDRPETTELTDDASSPEADDEDAMTE</sequence>
<comment type="catalytic activity">
    <reaction evidence="4">
        <text>uridine(13) in tRNA = pseudouridine(13) in tRNA</text>
        <dbReference type="Rhea" id="RHEA:42540"/>
        <dbReference type="Rhea" id="RHEA-COMP:10105"/>
        <dbReference type="Rhea" id="RHEA-COMP:10106"/>
        <dbReference type="ChEBI" id="CHEBI:65314"/>
        <dbReference type="ChEBI" id="CHEBI:65315"/>
        <dbReference type="EC" id="5.4.99.27"/>
    </reaction>
</comment>
<name>A0A6C2YP21_9BACT</name>
<dbReference type="InParanoid" id="A0A6C2YP21"/>
<feature type="domain" description="TRUD" evidence="6">
    <location>
        <begin position="157"/>
        <end position="308"/>
    </location>
</feature>
<dbReference type="Pfam" id="PF01142">
    <property type="entry name" value="TruD"/>
    <property type="match status" value="2"/>
</dbReference>
<feature type="active site" description="Nucleophile" evidence="4">
    <location>
        <position position="82"/>
    </location>
</feature>
<feature type="region of interest" description="Disordered" evidence="5">
    <location>
        <begin position="350"/>
        <end position="383"/>
    </location>
</feature>
<dbReference type="InterPro" id="IPR043165">
    <property type="entry name" value="TruD_insert_sf"/>
</dbReference>
<dbReference type="Gene3D" id="3.30.2350.20">
    <property type="entry name" value="TruD, catalytic domain"/>
    <property type="match status" value="1"/>
</dbReference>
<dbReference type="FunCoup" id="A0A6C2YP21">
    <property type="interactions" value="39"/>
</dbReference>
<comment type="function">
    <text evidence="4">Responsible for synthesis of pseudouridine from uracil-13 in transfer RNAs.</text>
</comment>
<evidence type="ECO:0000256" key="1">
    <source>
        <dbReference type="ARBA" id="ARBA00007953"/>
    </source>
</evidence>
<dbReference type="PANTHER" id="PTHR47811">
    <property type="entry name" value="TRNA PSEUDOURIDINE SYNTHASE D"/>
    <property type="match status" value="1"/>
</dbReference>
<evidence type="ECO:0000313" key="7">
    <source>
        <dbReference type="EMBL" id="VIP03368.1"/>
    </source>
</evidence>
<dbReference type="GO" id="GO:0031119">
    <property type="term" value="P:tRNA pseudouridine synthesis"/>
    <property type="evidence" value="ECO:0007669"/>
    <property type="project" value="UniProtKB-UniRule"/>
</dbReference>
<dbReference type="InterPro" id="IPR020119">
    <property type="entry name" value="PsdUridine_synth_TruD_CS"/>
</dbReference>
<dbReference type="EC" id="5.4.99.27" evidence="4"/>
<dbReference type="Gene3D" id="3.30.2340.10">
    <property type="entry name" value="TruD, insertion domain"/>
    <property type="match status" value="1"/>
</dbReference>
<dbReference type="PROSITE" id="PS50984">
    <property type="entry name" value="TRUD"/>
    <property type="match status" value="1"/>
</dbReference>
<dbReference type="EMBL" id="LR586016">
    <property type="protein sequence ID" value="VIP03368.1"/>
    <property type="molecule type" value="Genomic_DNA"/>
</dbReference>
<feature type="compositionally biased region" description="Acidic residues" evidence="5">
    <location>
        <begin position="374"/>
        <end position="383"/>
    </location>
</feature>
<keyword evidence="3 4" id="KW-0413">Isomerase</keyword>
<dbReference type="GO" id="GO:0003723">
    <property type="term" value="F:RNA binding"/>
    <property type="evidence" value="ECO:0007669"/>
    <property type="project" value="InterPro"/>
</dbReference>
<evidence type="ECO:0000256" key="3">
    <source>
        <dbReference type="ARBA" id="ARBA00023235"/>
    </source>
</evidence>
<evidence type="ECO:0000259" key="6">
    <source>
        <dbReference type="PROSITE" id="PS50984"/>
    </source>
</evidence>
<dbReference type="PANTHER" id="PTHR47811:SF1">
    <property type="entry name" value="TRNA PSEUDOURIDINE SYNTHASE D"/>
    <property type="match status" value="1"/>
</dbReference>
<proteinExistence type="inferred from homology"/>
<evidence type="ECO:0000256" key="4">
    <source>
        <dbReference type="HAMAP-Rule" id="MF_01082"/>
    </source>
</evidence>
<reference evidence="7" key="1">
    <citation type="submission" date="2019-04" db="EMBL/GenBank/DDBJ databases">
        <authorList>
            <consortium name="Science for Life Laboratories"/>
        </authorList>
    </citation>
    <scope>NUCLEOTIDE SEQUENCE</scope>
    <source>
        <strain evidence="7">MBLW1</strain>
    </source>
</reference>
<dbReference type="SUPFAM" id="SSF55120">
    <property type="entry name" value="Pseudouridine synthase"/>
    <property type="match status" value="1"/>
</dbReference>
<dbReference type="KEGG" id="tim:GMBLW1_05920"/>
<dbReference type="PROSITE" id="PS01268">
    <property type="entry name" value="UPF0024"/>
    <property type="match status" value="1"/>
</dbReference>
<feature type="compositionally biased region" description="Basic and acidic residues" evidence="5">
    <location>
        <begin position="350"/>
        <end position="363"/>
    </location>
</feature>
<dbReference type="HAMAP" id="MF_01082">
    <property type="entry name" value="TruD"/>
    <property type="match status" value="1"/>
</dbReference>
<keyword evidence="8" id="KW-1185">Reference proteome</keyword>
<comment type="similarity">
    <text evidence="1 4">Belongs to the pseudouridine synthase TruD family.</text>
</comment>
<dbReference type="InterPro" id="IPR042214">
    <property type="entry name" value="TruD_catalytic"/>
</dbReference>
<dbReference type="GO" id="GO:0160150">
    <property type="term" value="F:tRNA pseudouridine(13) synthase activity"/>
    <property type="evidence" value="ECO:0007669"/>
    <property type="project" value="UniProtKB-EC"/>
</dbReference>
<dbReference type="EMBL" id="LR593887">
    <property type="protein sequence ID" value="VTS04108.1"/>
    <property type="molecule type" value="Genomic_DNA"/>
</dbReference>
<dbReference type="InterPro" id="IPR020103">
    <property type="entry name" value="PsdUridine_synth_cat_dom_sf"/>
</dbReference>
<evidence type="ECO:0000313" key="8">
    <source>
        <dbReference type="Proteomes" id="UP000464378"/>
    </source>
</evidence>
<dbReference type="Proteomes" id="UP000464378">
    <property type="component" value="Chromosome"/>
</dbReference>
<gene>
    <name evidence="4" type="primary">truD</name>
    <name evidence="7" type="ORF">GMBLW1_05920</name>
</gene>
<dbReference type="InterPro" id="IPR050170">
    <property type="entry name" value="TruD_pseudoU_synthase"/>
</dbReference>
<keyword evidence="2 4" id="KW-0819">tRNA processing</keyword>
<dbReference type="RefSeq" id="WP_162658445.1">
    <property type="nucleotide sequence ID" value="NZ_LR593887.1"/>
</dbReference>
<accession>A0A6C2YP21</accession>
<evidence type="ECO:0000256" key="2">
    <source>
        <dbReference type="ARBA" id="ARBA00022694"/>
    </source>
</evidence>
<dbReference type="GO" id="GO:0005829">
    <property type="term" value="C:cytosol"/>
    <property type="evidence" value="ECO:0007669"/>
    <property type="project" value="TreeGrafter"/>
</dbReference>